<sequence>MISPAAFLVKLSTRISWGAVPSEIHLSTKPTIVLVFPDPAAAIT</sequence>
<comment type="caution">
    <text evidence="1">The sequence shown here is derived from an EMBL/GenBank/DDBJ whole genome shotgun (WGS) entry which is preliminary data.</text>
</comment>
<accession>T0GFL2</accession>
<reference evidence="1" key="1">
    <citation type="submission" date="2013-05" db="EMBL/GenBank/DDBJ databases">
        <authorList>
            <person name="Harkins D.M."/>
            <person name="Durkin A.S."/>
            <person name="Brinkac L.M."/>
            <person name="Haft D.H."/>
            <person name="Selengut J.D."/>
            <person name="Sanka R."/>
            <person name="DePew J."/>
            <person name="Purushe J."/>
            <person name="Hartskeerl R.A."/>
            <person name="Ahmed A."/>
            <person name="van der Linden H."/>
            <person name="Goris M.G.A."/>
            <person name="Vinetz J.M."/>
            <person name="Sutton G.G."/>
            <person name="Nierman W.C."/>
            <person name="Fouts D.E."/>
        </authorList>
    </citation>
    <scope>NUCLEOTIDE SEQUENCE [LARGE SCALE GENOMIC DNA]</scope>
    <source>
        <strain evidence="1">5399</strain>
    </source>
</reference>
<organism evidence="1 2">
    <name type="scientific">Leptospira broomii serovar Hurstbridge str. 5399</name>
    <dbReference type="NCBI Taxonomy" id="1049789"/>
    <lineage>
        <taxon>Bacteria</taxon>
        <taxon>Pseudomonadati</taxon>
        <taxon>Spirochaetota</taxon>
        <taxon>Spirochaetia</taxon>
        <taxon>Leptospirales</taxon>
        <taxon>Leptospiraceae</taxon>
        <taxon>Leptospira</taxon>
    </lineage>
</organism>
<keyword evidence="2" id="KW-1185">Reference proteome</keyword>
<proteinExistence type="predicted"/>
<evidence type="ECO:0000313" key="1">
    <source>
        <dbReference type="EMBL" id="EQA45609.1"/>
    </source>
</evidence>
<dbReference type="AlphaFoldDB" id="T0GFL2"/>
<gene>
    <name evidence="1" type="ORF">LEP1GSC050_2772</name>
</gene>
<protein>
    <submittedName>
        <fullName evidence="1">Uncharacterized protein</fullName>
    </submittedName>
</protein>
<dbReference type="Proteomes" id="UP000015454">
    <property type="component" value="Unassembled WGS sequence"/>
</dbReference>
<evidence type="ECO:0000313" key="2">
    <source>
        <dbReference type="Proteomes" id="UP000015454"/>
    </source>
</evidence>
<name>T0GFL2_9LEPT</name>
<dbReference type="EMBL" id="AHMO02000008">
    <property type="protein sequence ID" value="EQA45609.1"/>
    <property type="molecule type" value="Genomic_DNA"/>
</dbReference>